<proteinExistence type="predicted"/>
<organism evidence="1 2">
    <name type="scientific">Necator americanus</name>
    <name type="common">Human hookworm</name>
    <dbReference type="NCBI Taxonomy" id="51031"/>
    <lineage>
        <taxon>Eukaryota</taxon>
        <taxon>Metazoa</taxon>
        <taxon>Ecdysozoa</taxon>
        <taxon>Nematoda</taxon>
        <taxon>Chromadorea</taxon>
        <taxon>Rhabditida</taxon>
        <taxon>Rhabditina</taxon>
        <taxon>Rhabditomorpha</taxon>
        <taxon>Strongyloidea</taxon>
        <taxon>Ancylostomatidae</taxon>
        <taxon>Bunostominae</taxon>
        <taxon>Necator</taxon>
    </lineage>
</organism>
<dbReference type="AlphaFoldDB" id="W2TKY1"/>
<reference evidence="2" key="1">
    <citation type="journal article" date="2014" name="Nat. Genet.">
        <title>Genome of the human hookworm Necator americanus.</title>
        <authorList>
            <person name="Tang Y.T."/>
            <person name="Gao X."/>
            <person name="Rosa B.A."/>
            <person name="Abubucker S."/>
            <person name="Hallsworth-Pepin K."/>
            <person name="Martin J."/>
            <person name="Tyagi R."/>
            <person name="Heizer E."/>
            <person name="Zhang X."/>
            <person name="Bhonagiri-Palsikar V."/>
            <person name="Minx P."/>
            <person name="Warren W.C."/>
            <person name="Wang Q."/>
            <person name="Zhan B."/>
            <person name="Hotez P.J."/>
            <person name="Sternberg P.W."/>
            <person name="Dougall A."/>
            <person name="Gaze S.T."/>
            <person name="Mulvenna J."/>
            <person name="Sotillo J."/>
            <person name="Ranganathan S."/>
            <person name="Rabelo E.M."/>
            <person name="Wilson R.K."/>
            <person name="Felgner P.L."/>
            <person name="Bethony J."/>
            <person name="Hawdon J.M."/>
            <person name="Gasser R.B."/>
            <person name="Loukas A."/>
            <person name="Mitreva M."/>
        </authorList>
    </citation>
    <scope>NUCLEOTIDE SEQUENCE [LARGE SCALE GENOMIC DNA]</scope>
</reference>
<dbReference type="Proteomes" id="UP000053676">
    <property type="component" value="Unassembled WGS sequence"/>
</dbReference>
<name>W2TKY1_NECAM</name>
<dbReference type="EMBL" id="KI658624">
    <property type="protein sequence ID" value="ETN81796.1"/>
    <property type="molecule type" value="Genomic_DNA"/>
</dbReference>
<sequence length="68" mass="7561">MSIWRVANEWKNERKDRHASGWSIERKVDSAESAGNVPNLLVSQDDSRPDEAIIVAAAAIDTAARKKE</sequence>
<evidence type="ECO:0000313" key="2">
    <source>
        <dbReference type="Proteomes" id="UP000053676"/>
    </source>
</evidence>
<evidence type="ECO:0000313" key="1">
    <source>
        <dbReference type="EMBL" id="ETN81796.1"/>
    </source>
</evidence>
<dbReference type="KEGG" id="nai:NECAME_02086"/>
<gene>
    <name evidence="1" type="ORF">NECAME_02086</name>
</gene>
<protein>
    <submittedName>
        <fullName evidence="1">Uncharacterized protein</fullName>
    </submittedName>
</protein>
<accession>W2TKY1</accession>
<keyword evidence="2" id="KW-1185">Reference proteome</keyword>